<sequence>MNAIKKCIIFWAALLLMANGVFYTALADHNGHKETRRYQKRDRNHSDHDAKRYLAPANNPIYIEECGACHFPYQPELLPSGSWKKITAMLDDHFGEELEINPESENVISGYLIANSAEKSSAKIAVKIMESLGDRTPIRITEIPYILKKHDKVDPDVFKKKSIGSLSNCRACHTTAEKGIYEDDHVVIPQ</sequence>
<evidence type="ECO:0000256" key="1">
    <source>
        <dbReference type="SAM" id="SignalP"/>
    </source>
</evidence>
<comment type="caution">
    <text evidence="2">The sequence shown here is derived from an EMBL/GenBank/DDBJ whole genome shotgun (WGS) entry which is preliminary data.</text>
</comment>
<feature type="chain" id="PRO_5035296475" evidence="1">
    <location>
        <begin position="28"/>
        <end position="190"/>
    </location>
</feature>
<keyword evidence="1" id="KW-0732">Signal</keyword>
<reference evidence="2 3" key="1">
    <citation type="submission" date="2020-08" db="EMBL/GenBank/DDBJ databases">
        <title>Bridging the membrane lipid divide: bacteria of the FCB group superphylum have the potential to synthesize archaeal ether lipids.</title>
        <authorList>
            <person name="Villanueva L."/>
            <person name="Von Meijenfeldt F.A.B."/>
            <person name="Westbye A.B."/>
            <person name="Yadav S."/>
            <person name="Hopmans E.C."/>
            <person name="Dutilh B.E."/>
            <person name="Sinninghe Damste J.S."/>
        </authorList>
    </citation>
    <scope>NUCLEOTIDE SEQUENCE [LARGE SCALE GENOMIC DNA]</scope>
    <source>
        <strain evidence="2">NIOZ-UU30</strain>
    </source>
</reference>
<organism evidence="2 3">
    <name type="scientific">Candidatus Desulfatibia profunda</name>
    <dbReference type="NCBI Taxonomy" id="2841695"/>
    <lineage>
        <taxon>Bacteria</taxon>
        <taxon>Pseudomonadati</taxon>
        <taxon>Thermodesulfobacteriota</taxon>
        <taxon>Desulfobacteria</taxon>
        <taxon>Desulfobacterales</taxon>
        <taxon>Desulfobacterales incertae sedis</taxon>
        <taxon>Candidatus Desulfatibia</taxon>
    </lineage>
</organism>
<name>A0A8J6TNH8_9BACT</name>
<evidence type="ECO:0000313" key="3">
    <source>
        <dbReference type="Proteomes" id="UP000603434"/>
    </source>
</evidence>
<feature type="signal peptide" evidence="1">
    <location>
        <begin position="1"/>
        <end position="27"/>
    </location>
</feature>
<dbReference type="AlphaFoldDB" id="A0A8J6TNH8"/>
<gene>
    <name evidence="2" type="ORF">H8E23_13985</name>
</gene>
<dbReference type="Proteomes" id="UP000603434">
    <property type="component" value="Unassembled WGS sequence"/>
</dbReference>
<accession>A0A8J6TNH8</accession>
<evidence type="ECO:0000313" key="2">
    <source>
        <dbReference type="EMBL" id="MBC8362496.1"/>
    </source>
</evidence>
<proteinExistence type="predicted"/>
<dbReference type="EMBL" id="JACNJH010000196">
    <property type="protein sequence ID" value="MBC8362496.1"/>
    <property type="molecule type" value="Genomic_DNA"/>
</dbReference>
<protein>
    <submittedName>
        <fullName evidence="2">Diheme cytochrome c</fullName>
    </submittedName>
</protein>
<dbReference type="Pfam" id="PF09626">
    <property type="entry name" value="DHC"/>
    <property type="match status" value="1"/>
</dbReference>
<dbReference type="InterPro" id="IPR018588">
    <property type="entry name" value="Dihaem_cytochrome-c"/>
</dbReference>